<proteinExistence type="predicted"/>
<comment type="caution">
    <text evidence="1">The sequence shown here is derived from an EMBL/GenBank/DDBJ whole genome shotgun (WGS) entry which is preliminary data.</text>
</comment>
<keyword evidence="2" id="KW-1185">Reference proteome</keyword>
<evidence type="ECO:0000313" key="1">
    <source>
        <dbReference type="EMBL" id="GBP94807.1"/>
    </source>
</evidence>
<reference evidence="1 2" key="1">
    <citation type="journal article" date="2019" name="Commun. Biol.">
        <title>The bagworm genome reveals a unique fibroin gene that provides high tensile strength.</title>
        <authorList>
            <person name="Kono N."/>
            <person name="Nakamura H."/>
            <person name="Ohtoshi R."/>
            <person name="Tomita M."/>
            <person name="Numata K."/>
            <person name="Arakawa K."/>
        </authorList>
    </citation>
    <scope>NUCLEOTIDE SEQUENCE [LARGE SCALE GENOMIC DNA]</scope>
</reference>
<dbReference type="Proteomes" id="UP000299102">
    <property type="component" value="Unassembled WGS sequence"/>
</dbReference>
<protein>
    <submittedName>
        <fullName evidence="1">Uncharacterized protein</fullName>
    </submittedName>
</protein>
<sequence>MVHSLDEELLHDRVPIWWPKKRTTQENNGESTPRHFRFVNRDESDLPQFLYPTSIPISTPCLSRATFSLERRSVVTPALIYPYGSDGDQALYHSTIKEHSRCNLPAARFLLGAINCQLRDEGRVRIISFLELVHEADARHLLPRYTCGTLHFHFYSRLLNPAVKEKV</sequence>
<evidence type="ECO:0000313" key="2">
    <source>
        <dbReference type="Proteomes" id="UP000299102"/>
    </source>
</evidence>
<dbReference type="EMBL" id="BGZK01002548">
    <property type="protein sequence ID" value="GBP94807.1"/>
    <property type="molecule type" value="Genomic_DNA"/>
</dbReference>
<accession>A0A4C2A7E5</accession>
<dbReference type="AlphaFoldDB" id="A0A4C2A7E5"/>
<name>A0A4C2A7E5_EUMVA</name>
<organism evidence="1 2">
    <name type="scientific">Eumeta variegata</name>
    <name type="common">Bagworm moth</name>
    <name type="synonym">Eumeta japonica</name>
    <dbReference type="NCBI Taxonomy" id="151549"/>
    <lineage>
        <taxon>Eukaryota</taxon>
        <taxon>Metazoa</taxon>
        <taxon>Ecdysozoa</taxon>
        <taxon>Arthropoda</taxon>
        <taxon>Hexapoda</taxon>
        <taxon>Insecta</taxon>
        <taxon>Pterygota</taxon>
        <taxon>Neoptera</taxon>
        <taxon>Endopterygota</taxon>
        <taxon>Lepidoptera</taxon>
        <taxon>Glossata</taxon>
        <taxon>Ditrysia</taxon>
        <taxon>Tineoidea</taxon>
        <taxon>Psychidae</taxon>
        <taxon>Oiketicinae</taxon>
        <taxon>Eumeta</taxon>
    </lineage>
</organism>
<gene>
    <name evidence="1" type="ORF">EVAR_67940_1</name>
</gene>